<protein>
    <recommendedName>
        <fullName evidence="1">PoNi C-terminal domain-containing protein</fullName>
    </recommendedName>
</protein>
<evidence type="ECO:0000313" key="2">
    <source>
        <dbReference type="EMBL" id="GAA5089388.1"/>
    </source>
</evidence>
<evidence type="ECO:0000259" key="1">
    <source>
        <dbReference type="Pfam" id="PF08929"/>
    </source>
</evidence>
<dbReference type="Pfam" id="PF08929">
    <property type="entry name" value="PoNi_C"/>
    <property type="match status" value="1"/>
</dbReference>
<organism evidence="2 3">
    <name type="scientific">Chryseobacterium ginsengisoli</name>
    <dbReference type="NCBI Taxonomy" id="363853"/>
    <lineage>
        <taxon>Bacteria</taxon>
        <taxon>Pseudomonadati</taxon>
        <taxon>Bacteroidota</taxon>
        <taxon>Flavobacteriia</taxon>
        <taxon>Flavobacteriales</taxon>
        <taxon>Weeksellaceae</taxon>
        <taxon>Chryseobacterium group</taxon>
        <taxon>Chryseobacterium</taxon>
    </lineage>
</organism>
<comment type="caution">
    <text evidence="2">The sequence shown here is derived from an EMBL/GenBank/DDBJ whole genome shotgun (WGS) entry which is preliminary data.</text>
</comment>
<dbReference type="Gene3D" id="1.10.3920.10">
    <property type="entry name" value="PA2201 C-terminal domain-like"/>
    <property type="match status" value="1"/>
</dbReference>
<reference evidence="3" key="1">
    <citation type="journal article" date="2019" name="Int. J. Syst. Evol. Microbiol.">
        <title>The Global Catalogue of Microorganisms (GCM) 10K type strain sequencing project: providing services to taxonomists for standard genome sequencing and annotation.</title>
        <authorList>
            <consortium name="The Broad Institute Genomics Platform"/>
            <consortium name="The Broad Institute Genome Sequencing Center for Infectious Disease"/>
            <person name="Wu L."/>
            <person name="Ma J."/>
        </authorList>
    </citation>
    <scope>NUCLEOTIDE SEQUENCE [LARGE SCALE GENOMIC DNA]</scope>
    <source>
        <strain evidence="3">JCM 18019</strain>
    </source>
</reference>
<dbReference type="InterPro" id="IPR015025">
    <property type="entry name" value="PoNi_C"/>
</dbReference>
<gene>
    <name evidence="2" type="ORF">GCM10023210_14160</name>
</gene>
<accession>A0ABP9M3Y9</accession>
<dbReference type="Proteomes" id="UP001500353">
    <property type="component" value="Unassembled WGS sequence"/>
</dbReference>
<name>A0ABP9M3Y9_9FLAO</name>
<sequence>MTELISKEDPDDYLIDFLLGKKTTWEKQSKDFKFPKPYQSLQQVISLGTNGEKEKAINNLKLYLDQEWYKGHSDAGWYDNHKSKHNTYAGYWSWESAALVKILDLDDSILKNQKFLSLRYGSF</sequence>
<proteinExistence type="predicted"/>
<dbReference type="InterPro" id="IPR028983">
    <property type="entry name" value="PA2201-like_C"/>
</dbReference>
<feature type="domain" description="PoNi C-terminal" evidence="1">
    <location>
        <begin position="11"/>
        <end position="115"/>
    </location>
</feature>
<keyword evidence="3" id="KW-1185">Reference proteome</keyword>
<dbReference type="SUPFAM" id="SSF140731">
    <property type="entry name" value="PA2201 C-terminal domain-like"/>
    <property type="match status" value="1"/>
</dbReference>
<evidence type="ECO:0000313" key="3">
    <source>
        <dbReference type="Proteomes" id="UP001500353"/>
    </source>
</evidence>
<dbReference type="EMBL" id="BAABHX010000002">
    <property type="protein sequence ID" value="GAA5089388.1"/>
    <property type="molecule type" value="Genomic_DNA"/>
</dbReference>